<proteinExistence type="predicted"/>
<dbReference type="SMART" id="SM00471">
    <property type="entry name" value="HDc"/>
    <property type="match status" value="1"/>
</dbReference>
<dbReference type="Gene3D" id="1.10.3210.10">
    <property type="entry name" value="Hypothetical protein af1432"/>
    <property type="match status" value="1"/>
</dbReference>
<sequence length="178" mass="20633">MAQKEEFLPDREFALDLLRRLKIQLSVRRHSEKVAEKAIEIAKKITKAKVNMNLIEIGAILHDIGRTKTHDFKHAFMGGKILRQRGLSNKLARICETHILGGLDKLDAKKVGLPEKDFLPLTIEEKIICLADKYIAGTREVTIQERFNKWFQKYGRSKILLKTKKRIEKIQKEIDSLM</sequence>
<dbReference type="AlphaFoldDB" id="A0A0F9LYQ5"/>
<feature type="domain" description="HD/PDEase" evidence="1">
    <location>
        <begin position="23"/>
        <end position="146"/>
    </location>
</feature>
<dbReference type="InterPro" id="IPR006675">
    <property type="entry name" value="HDIG_dom"/>
</dbReference>
<dbReference type="NCBIfam" id="TIGR00277">
    <property type="entry name" value="HDIG"/>
    <property type="match status" value="1"/>
</dbReference>
<dbReference type="PANTHER" id="PTHR38659">
    <property type="entry name" value="METAL-DEPENDENT PHOSPHOHYDROLASE"/>
    <property type="match status" value="1"/>
</dbReference>
<organism evidence="2">
    <name type="scientific">marine sediment metagenome</name>
    <dbReference type="NCBI Taxonomy" id="412755"/>
    <lineage>
        <taxon>unclassified sequences</taxon>
        <taxon>metagenomes</taxon>
        <taxon>ecological metagenomes</taxon>
    </lineage>
</organism>
<dbReference type="Pfam" id="PF01966">
    <property type="entry name" value="HD"/>
    <property type="match status" value="1"/>
</dbReference>
<name>A0A0F9LYQ5_9ZZZZ</name>
<dbReference type="SUPFAM" id="SSF109604">
    <property type="entry name" value="HD-domain/PDEase-like"/>
    <property type="match status" value="1"/>
</dbReference>
<dbReference type="InterPro" id="IPR006674">
    <property type="entry name" value="HD_domain"/>
</dbReference>
<gene>
    <name evidence="2" type="ORF">LCGC14_1524120</name>
</gene>
<evidence type="ECO:0000259" key="1">
    <source>
        <dbReference type="SMART" id="SM00471"/>
    </source>
</evidence>
<dbReference type="PANTHER" id="PTHR38659:SF2">
    <property type="entry name" value="HDIG DOMAIN PROTEIN"/>
    <property type="match status" value="1"/>
</dbReference>
<protein>
    <recommendedName>
        <fullName evidence="1">HD/PDEase domain-containing protein</fullName>
    </recommendedName>
</protein>
<dbReference type="EMBL" id="LAZR01011347">
    <property type="protein sequence ID" value="KKM62197.1"/>
    <property type="molecule type" value="Genomic_DNA"/>
</dbReference>
<comment type="caution">
    <text evidence="2">The sequence shown here is derived from an EMBL/GenBank/DDBJ whole genome shotgun (WGS) entry which is preliminary data.</text>
</comment>
<accession>A0A0F9LYQ5</accession>
<dbReference type="CDD" id="cd00077">
    <property type="entry name" value="HDc"/>
    <property type="match status" value="1"/>
</dbReference>
<evidence type="ECO:0000313" key="2">
    <source>
        <dbReference type="EMBL" id="KKM62197.1"/>
    </source>
</evidence>
<dbReference type="InterPro" id="IPR003607">
    <property type="entry name" value="HD/PDEase_dom"/>
</dbReference>
<reference evidence="2" key="1">
    <citation type="journal article" date="2015" name="Nature">
        <title>Complex archaea that bridge the gap between prokaryotes and eukaryotes.</title>
        <authorList>
            <person name="Spang A."/>
            <person name="Saw J.H."/>
            <person name="Jorgensen S.L."/>
            <person name="Zaremba-Niedzwiedzka K."/>
            <person name="Martijn J."/>
            <person name="Lind A.E."/>
            <person name="van Eijk R."/>
            <person name="Schleper C."/>
            <person name="Guy L."/>
            <person name="Ettema T.J."/>
        </authorList>
    </citation>
    <scope>NUCLEOTIDE SEQUENCE</scope>
</reference>